<reference evidence="1" key="1">
    <citation type="submission" date="2022-10" db="EMBL/GenBank/DDBJ databases">
        <authorList>
            <person name="Hyden B.L."/>
            <person name="Feng K."/>
            <person name="Yates T."/>
            <person name="Jawdy S."/>
            <person name="Smart L.B."/>
            <person name="Muchero W."/>
        </authorList>
    </citation>
    <scope>NUCLEOTIDE SEQUENCE</scope>
    <source>
        <tissue evidence="1">Shoot tip</tissue>
    </source>
</reference>
<comment type="caution">
    <text evidence="1">The sequence shown here is derived from an EMBL/GenBank/DDBJ whole genome shotgun (WGS) entry which is preliminary data.</text>
</comment>
<protein>
    <submittedName>
        <fullName evidence="1">Uncharacterized protein</fullName>
    </submittedName>
</protein>
<evidence type="ECO:0000313" key="1">
    <source>
        <dbReference type="EMBL" id="KAJ6361040.1"/>
    </source>
</evidence>
<organism evidence="1 2">
    <name type="scientific">Salix suchowensis</name>
    <dbReference type="NCBI Taxonomy" id="1278906"/>
    <lineage>
        <taxon>Eukaryota</taxon>
        <taxon>Viridiplantae</taxon>
        <taxon>Streptophyta</taxon>
        <taxon>Embryophyta</taxon>
        <taxon>Tracheophyta</taxon>
        <taxon>Spermatophyta</taxon>
        <taxon>Magnoliopsida</taxon>
        <taxon>eudicotyledons</taxon>
        <taxon>Gunneridae</taxon>
        <taxon>Pentapetalae</taxon>
        <taxon>rosids</taxon>
        <taxon>fabids</taxon>
        <taxon>Malpighiales</taxon>
        <taxon>Salicaceae</taxon>
        <taxon>Saliceae</taxon>
        <taxon>Salix</taxon>
    </lineage>
</organism>
<name>A0ABQ9AY76_9ROSI</name>
<accession>A0ABQ9AY76</accession>
<keyword evidence="2" id="KW-1185">Reference proteome</keyword>
<dbReference type="EMBL" id="JAPFFI010000015">
    <property type="protein sequence ID" value="KAJ6361040.1"/>
    <property type="molecule type" value="Genomic_DNA"/>
</dbReference>
<gene>
    <name evidence="1" type="ORF">OIU77_004967</name>
</gene>
<sequence length="146" mass="16338">MHGGFICLEQASSFVRRRAVELSDSDPTCKIGKEMEANKLIVEIDLENTIRVSPQLSNSIEARRKKTLKPLRAELLSGALHRYPHIEHLDQTLCPRIEDNMLNVVSLSKLNDLTTAATAEAKILEKLWLARCKLISDMGIGCIAAW</sequence>
<reference evidence="1" key="2">
    <citation type="journal article" date="2023" name="Int. J. Mol. Sci.">
        <title>De Novo Assembly and Annotation of 11 Diverse Shrub Willow (Salix) Genomes Reveals Novel Gene Organization in Sex-Linked Regions.</title>
        <authorList>
            <person name="Hyden B."/>
            <person name="Feng K."/>
            <person name="Yates T.B."/>
            <person name="Jawdy S."/>
            <person name="Cereghino C."/>
            <person name="Smart L.B."/>
            <person name="Muchero W."/>
        </authorList>
    </citation>
    <scope>NUCLEOTIDE SEQUENCE</scope>
    <source>
        <tissue evidence="1">Shoot tip</tissue>
    </source>
</reference>
<dbReference type="Proteomes" id="UP001141253">
    <property type="component" value="Chromosome 13"/>
</dbReference>
<evidence type="ECO:0000313" key="2">
    <source>
        <dbReference type="Proteomes" id="UP001141253"/>
    </source>
</evidence>
<proteinExistence type="predicted"/>